<name>A0A2X0KZU4_9BASI</name>
<sequence>MVITASTTHGIYLALERGNGLKFYWFSGTEFDEFFNGSERDDDGVDDDDDDEWFSTYYDHDGKYVFGESGQGF</sequence>
<accession>A0A2X0KZU4</accession>
<proteinExistence type="predicted"/>
<evidence type="ECO:0000313" key="1">
    <source>
        <dbReference type="EMBL" id="SCZ88773.1"/>
    </source>
</evidence>
<dbReference type="OrthoDB" id="10436915at2759"/>
<organism evidence="1 2">
    <name type="scientific">Microbotryum saponariae</name>
    <dbReference type="NCBI Taxonomy" id="289078"/>
    <lineage>
        <taxon>Eukaryota</taxon>
        <taxon>Fungi</taxon>
        <taxon>Dikarya</taxon>
        <taxon>Basidiomycota</taxon>
        <taxon>Pucciniomycotina</taxon>
        <taxon>Microbotryomycetes</taxon>
        <taxon>Microbotryales</taxon>
        <taxon>Microbotryaceae</taxon>
        <taxon>Microbotryum</taxon>
    </lineage>
</organism>
<reference evidence="2" key="1">
    <citation type="submission" date="2016-10" db="EMBL/GenBank/DDBJ databases">
        <authorList>
            <person name="Jeantristanb JTB J.-T."/>
            <person name="Ricardo R."/>
        </authorList>
    </citation>
    <scope>NUCLEOTIDE SEQUENCE [LARGE SCALE GENOMIC DNA]</scope>
</reference>
<gene>
    <name evidence="1" type="ORF">BZ3500_MVSOF-1268-A1-R1_CHR2-1G04628</name>
</gene>
<dbReference type="EMBL" id="FMWP01000012">
    <property type="protein sequence ID" value="SCZ88773.1"/>
    <property type="molecule type" value="Genomic_DNA"/>
</dbReference>
<keyword evidence="2" id="KW-1185">Reference proteome</keyword>
<protein>
    <submittedName>
        <fullName evidence="1">BZ3500_MvSof-1268-A1-R1_Chr2-1g04628 protein</fullName>
    </submittedName>
</protein>
<dbReference type="Proteomes" id="UP000249723">
    <property type="component" value="Unassembled WGS sequence"/>
</dbReference>
<evidence type="ECO:0000313" key="2">
    <source>
        <dbReference type="Proteomes" id="UP000249723"/>
    </source>
</evidence>
<dbReference type="AlphaFoldDB" id="A0A2X0KZU4"/>